<dbReference type="Pfam" id="PF04290">
    <property type="entry name" value="DctQ"/>
    <property type="match status" value="1"/>
</dbReference>
<proteinExistence type="inferred from homology"/>
<comment type="function">
    <text evidence="9">Part of the tripartite ATP-independent periplasmic (TRAP) transport system.</text>
</comment>
<feature type="transmembrane region" description="Helical" evidence="9">
    <location>
        <begin position="93"/>
        <end position="114"/>
    </location>
</feature>
<reference evidence="11 12" key="1">
    <citation type="journal article" date="2018" name="Int. J. Syst. Evol. Microbiol.">
        <title>Pseudooceanicola lipolyticus sp. nov., a marine alphaproteobacterium, reclassification of Oceanicola flagellatus as Pseudooceanicola flagellatus comb. nov. and emended description of the genus Pseudooceanicola.</title>
        <authorList>
            <person name="Huang M.-M."/>
            <person name="Guo L.-L."/>
            <person name="Wu Y.-H."/>
            <person name="Lai Q.-L."/>
            <person name="Shao Z.-Z."/>
            <person name="Wang C.-S."/>
            <person name="Wu M."/>
            <person name="Xu X.-W."/>
        </authorList>
    </citation>
    <scope>NUCLEOTIDE SEQUENCE [LARGE SCALE GENOMIC DNA]</scope>
    <source>
        <strain evidence="11 12">157</strain>
    </source>
</reference>
<dbReference type="RefSeq" id="WP_100161278.1">
    <property type="nucleotide sequence ID" value="NZ_PGTB01000005.1"/>
</dbReference>
<evidence type="ECO:0000259" key="10">
    <source>
        <dbReference type="Pfam" id="PF04290"/>
    </source>
</evidence>
<accession>A0A2M8J5N2</accession>
<keyword evidence="5 9" id="KW-0812">Transmembrane</keyword>
<evidence type="ECO:0000256" key="5">
    <source>
        <dbReference type="ARBA" id="ARBA00022692"/>
    </source>
</evidence>
<keyword evidence="6 9" id="KW-1133">Transmembrane helix</keyword>
<evidence type="ECO:0000313" key="12">
    <source>
        <dbReference type="Proteomes" id="UP000231553"/>
    </source>
</evidence>
<keyword evidence="12" id="KW-1185">Reference proteome</keyword>
<evidence type="ECO:0000256" key="6">
    <source>
        <dbReference type="ARBA" id="ARBA00022989"/>
    </source>
</evidence>
<comment type="subcellular location">
    <subcellularLocation>
        <location evidence="1 9">Cell inner membrane</location>
        <topology evidence="1 9">Multi-pass membrane protein</topology>
    </subcellularLocation>
</comment>
<organism evidence="11 12">
    <name type="scientific">Pseudooceanicola lipolyticus</name>
    <dbReference type="NCBI Taxonomy" id="2029104"/>
    <lineage>
        <taxon>Bacteria</taxon>
        <taxon>Pseudomonadati</taxon>
        <taxon>Pseudomonadota</taxon>
        <taxon>Alphaproteobacteria</taxon>
        <taxon>Rhodobacterales</taxon>
        <taxon>Paracoccaceae</taxon>
        <taxon>Pseudooceanicola</taxon>
    </lineage>
</organism>
<keyword evidence="7 9" id="KW-0472">Membrane</keyword>
<dbReference type="InterPro" id="IPR055348">
    <property type="entry name" value="DctQ"/>
</dbReference>
<dbReference type="EMBL" id="PGTB01000005">
    <property type="protein sequence ID" value="PJE38090.1"/>
    <property type="molecule type" value="Genomic_DNA"/>
</dbReference>
<dbReference type="GO" id="GO:0005886">
    <property type="term" value="C:plasma membrane"/>
    <property type="evidence" value="ECO:0007669"/>
    <property type="project" value="UniProtKB-SubCell"/>
</dbReference>
<evidence type="ECO:0000256" key="2">
    <source>
        <dbReference type="ARBA" id="ARBA00022448"/>
    </source>
</evidence>
<dbReference type="GO" id="GO:0022857">
    <property type="term" value="F:transmembrane transporter activity"/>
    <property type="evidence" value="ECO:0007669"/>
    <property type="project" value="UniProtKB-UniRule"/>
</dbReference>
<dbReference type="OrthoDB" id="9794346at2"/>
<sequence>MEQLLRIAEILSVPCRVVARGCGWLLLVLMAVILYDVIGRRFFATGSFKLQELEWHLHGAIAVLCFGWAYICNAHVRIDLFAERLTESARLKIEILAILLFLVPFMLAMTWFSVDFTYRSYIRAEGSPGGVGLPNRWIIKSAIPLGAILTIFGGLAVALRAYVALHRPDLIATPWKTEK</sequence>
<feature type="transmembrane region" description="Helical" evidence="9">
    <location>
        <begin position="55"/>
        <end position="72"/>
    </location>
</feature>
<evidence type="ECO:0000256" key="3">
    <source>
        <dbReference type="ARBA" id="ARBA00022475"/>
    </source>
</evidence>
<dbReference type="AlphaFoldDB" id="A0A2M8J5N2"/>
<feature type="transmembrane region" description="Helical" evidence="9">
    <location>
        <begin position="21"/>
        <end position="43"/>
    </location>
</feature>
<comment type="caution">
    <text evidence="11">The sequence shown here is derived from an EMBL/GenBank/DDBJ whole genome shotgun (WGS) entry which is preliminary data.</text>
</comment>
<dbReference type="InterPro" id="IPR007387">
    <property type="entry name" value="TRAP_DctQ"/>
</dbReference>
<dbReference type="Proteomes" id="UP000231553">
    <property type="component" value="Unassembled WGS sequence"/>
</dbReference>
<evidence type="ECO:0000256" key="9">
    <source>
        <dbReference type="RuleBase" id="RU369079"/>
    </source>
</evidence>
<keyword evidence="2 9" id="KW-0813">Transport</keyword>
<comment type="similarity">
    <text evidence="8 9">Belongs to the TRAP transporter small permease family.</text>
</comment>
<keyword evidence="3" id="KW-1003">Cell membrane</keyword>
<evidence type="ECO:0000256" key="8">
    <source>
        <dbReference type="ARBA" id="ARBA00038436"/>
    </source>
</evidence>
<name>A0A2M8J5N2_9RHOB</name>
<evidence type="ECO:0000256" key="1">
    <source>
        <dbReference type="ARBA" id="ARBA00004429"/>
    </source>
</evidence>
<evidence type="ECO:0000256" key="4">
    <source>
        <dbReference type="ARBA" id="ARBA00022519"/>
    </source>
</evidence>
<keyword evidence="4 9" id="KW-0997">Cell inner membrane</keyword>
<dbReference type="PANTHER" id="PTHR35011">
    <property type="entry name" value="2,3-DIKETO-L-GULONATE TRAP TRANSPORTER SMALL PERMEASE PROTEIN YIAM"/>
    <property type="match status" value="1"/>
</dbReference>
<comment type="subunit">
    <text evidence="9">The complex comprises the extracytoplasmic solute receptor protein and the two transmembrane proteins.</text>
</comment>
<protein>
    <recommendedName>
        <fullName evidence="9">TRAP transporter small permease protein</fullName>
    </recommendedName>
</protein>
<evidence type="ECO:0000256" key="7">
    <source>
        <dbReference type="ARBA" id="ARBA00023136"/>
    </source>
</evidence>
<feature type="transmembrane region" description="Helical" evidence="9">
    <location>
        <begin position="137"/>
        <end position="159"/>
    </location>
</feature>
<gene>
    <name evidence="11" type="ORF">CVM52_03840</name>
</gene>
<feature type="domain" description="Tripartite ATP-independent periplasmic transporters DctQ component" evidence="10">
    <location>
        <begin position="29"/>
        <end position="160"/>
    </location>
</feature>
<evidence type="ECO:0000313" key="11">
    <source>
        <dbReference type="EMBL" id="PJE38090.1"/>
    </source>
</evidence>
<dbReference type="PANTHER" id="PTHR35011:SF4">
    <property type="entry name" value="SLL1102 PROTEIN"/>
    <property type="match status" value="1"/>
</dbReference>